<sequence length="388" mass="43050">MGKQYSLLSIAVAIFGITFTACNDAEYGIKDNSVYIAEAATTANSTVVSMEAVGTDVNVTIRLSKQVDYDVKVEVSLNPDLLDQFNDANSTSYLLLPSDHFQWTDKTIITIPAGEIGATLKIHVDNFDTQGKRYALPVVLNNVIQGDVSKSASQSQFVYVIAKPLITSVPVMKAVDGVGVRAAPTTKWEITTPQWSIEMWVRMSGYTKNNQAIFDNAGGDNEIYIRFGDANAPYNYLQIKFNGDGGKQTERDLVAGVWYHWAFVYDGSVFTLYRNGEEDFKFDPPALGDVHINGAAWISSGITYFPDQCAMSQLRFWKTAITQTQIKNNMYYEVDPTNPNLIAYWPMNEGSGDVFKDVTGNGHDATASVTSANAHTIQRWEHDVRFDK</sequence>
<feature type="domain" description="BT-3987-like N-terminal" evidence="1">
    <location>
        <begin position="31"/>
        <end position="142"/>
    </location>
</feature>
<comment type="caution">
    <text evidence="2">The sequence shown here is derived from an EMBL/GenBank/DDBJ whole genome shotgun (WGS) entry which is preliminary data.</text>
</comment>
<evidence type="ECO:0000313" key="2">
    <source>
        <dbReference type="EMBL" id="KAA6350830.1"/>
    </source>
</evidence>
<dbReference type="Pfam" id="PF08522">
    <property type="entry name" value="BT_3987-like_N"/>
    <property type="match status" value="1"/>
</dbReference>
<gene>
    <name evidence="2" type="ORF">EZS27_001818</name>
</gene>
<dbReference type="Pfam" id="PF13385">
    <property type="entry name" value="Laminin_G_3"/>
    <property type="match status" value="1"/>
</dbReference>
<dbReference type="AlphaFoldDB" id="A0A5J4T019"/>
<dbReference type="Gene3D" id="2.60.40.1740">
    <property type="entry name" value="hypothetical protein (bacova_03559)"/>
    <property type="match status" value="1"/>
</dbReference>
<accession>A0A5J4T019</accession>
<dbReference type="PROSITE" id="PS51257">
    <property type="entry name" value="PROKAR_LIPOPROTEIN"/>
    <property type="match status" value="1"/>
</dbReference>
<reference evidence="2" key="1">
    <citation type="submission" date="2019-03" db="EMBL/GenBank/DDBJ databases">
        <title>Single cell metagenomics reveals metabolic interactions within the superorganism composed of flagellate Streblomastix strix and complex community of Bacteroidetes bacteria on its surface.</title>
        <authorList>
            <person name="Treitli S.C."/>
            <person name="Kolisko M."/>
            <person name="Husnik F."/>
            <person name="Keeling P."/>
            <person name="Hampl V."/>
        </authorList>
    </citation>
    <scope>NUCLEOTIDE SEQUENCE</scope>
    <source>
        <strain evidence="2">STM</strain>
    </source>
</reference>
<evidence type="ECO:0000259" key="1">
    <source>
        <dbReference type="Pfam" id="PF08522"/>
    </source>
</evidence>
<dbReference type="SUPFAM" id="SSF49899">
    <property type="entry name" value="Concanavalin A-like lectins/glucanases"/>
    <property type="match status" value="1"/>
</dbReference>
<dbReference type="InterPro" id="IPR013728">
    <property type="entry name" value="BT_3987-like_N"/>
</dbReference>
<dbReference type="EMBL" id="SNRY01000022">
    <property type="protein sequence ID" value="KAA6350830.1"/>
    <property type="molecule type" value="Genomic_DNA"/>
</dbReference>
<dbReference type="InterPro" id="IPR013320">
    <property type="entry name" value="ConA-like_dom_sf"/>
</dbReference>
<dbReference type="Gene3D" id="2.60.120.200">
    <property type="match status" value="1"/>
</dbReference>
<name>A0A5J4T019_9ZZZZ</name>
<proteinExistence type="predicted"/>
<organism evidence="2">
    <name type="scientific">termite gut metagenome</name>
    <dbReference type="NCBI Taxonomy" id="433724"/>
    <lineage>
        <taxon>unclassified sequences</taxon>
        <taxon>metagenomes</taxon>
        <taxon>organismal metagenomes</taxon>
    </lineage>
</organism>
<protein>
    <recommendedName>
        <fullName evidence="1">BT-3987-like N-terminal domain-containing protein</fullName>
    </recommendedName>
</protein>